<dbReference type="Gene3D" id="3.40.930.10">
    <property type="entry name" value="Mannitol-specific EII, Chain A"/>
    <property type="match status" value="1"/>
</dbReference>
<keyword evidence="1" id="KW-0677">Repeat</keyword>
<protein>
    <submittedName>
        <fullName evidence="5">LicABCH operon regulator</fullName>
    </submittedName>
</protein>
<dbReference type="PROSITE" id="PS51094">
    <property type="entry name" value="PTS_EIIA_TYPE_2"/>
    <property type="match status" value="1"/>
</dbReference>
<gene>
    <name evidence="5" type="primary">licR</name>
    <name evidence="5" type="ORF">LAS9267_01869</name>
</gene>
<dbReference type="SUPFAM" id="SSF55804">
    <property type="entry name" value="Phoshotransferase/anion transport protein"/>
    <property type="match status" value="1"/>
</dbReference>
<dbReference type="Pfam" id="PF00874">
    <property type="entry name" value="PRD"/>
    <property type="match status" value="1"/>
</dbReference>
<dbReference type="InterPro" id="IPR011608">
    <property type="entry name" value="PRD"/>
</dbReference>
<name>A0A2I1A4Y5_LATSK</name>
<comment type="caution">
    <text evidence="5">The sequence shown here is derived from an EMBL/GenBank/DDBJ whole genome shotgun (WGS) entry which is preliminary data.</text>
</comment>
<dbReference type="InterPro" id="IPR007737">
    <property type="entry name" value="Mga_HTH"/>
</dbReference>
<dbReference type="EMBL" id="OKRC01000011">
    <property type="protein sequence ID" value="SPE23069.1"/>
    <property type="molecule type" value="Genomic_DNA"/>
</dbReference>
<dbReference type="Gene3D" id="1.10.10.10">
    <property type="entry name" value="Winged helix-like DNA-binding domain superfamily/Winged helix DNA-binding domain"/>
    <property type="match status" value="1"/>
</dbReference>
<dbReference type="GO" id="GO:0006355">
    <property type="term" value="P:regulation of DNA-templated transcription"/>
    <property type="evidence" value="ECO:0007669"/>
    <property type="project" value="InterPro"/>
</dbReference>
<dbReference type="PANTHER" id="PTHR30185">
    <property type="entry name" value="CRYPTIC BETA-GLUCOSIDE BGL OPERON ANTITERMINATOR"/>
    <property type="match status" value="1"/>
</dbReference>
<evidence type="ECO:0000313" key="6">
    <source>
        <dbReference type="Proteomes" id="UP000239650"/>
    </source>
</evidence>
<keyword evidence="4" id="KW-0804">Transcription</keyword>
<keyword evidence="2" id="KW-0805">Transcription regulation</keyword>
<dbReference type="CDD" id="cd05568">
    <property type="entry name" value="PTS_IIB_bgl_like"/>
    <property type="match status" value="1"/>
</dbReference>
<dbReference type="SUPFAM" id="SSF63520">
    <property type="entry name" value="PTS-regulatory domain, PRD"/>
    <property type="match status" value="1"/>
</dbReference>
<dbReference type="Gene3D" id="3.40.50.2300">
    <property type="match status" value="1"/>
</dbReference>
<dbReference type="InterPro" id="IPR016152">
    <property type="entry name" value="PTrfase/Anion_transptr"/>
</dbReference>
<evidence type="ECO:0000256" key="4">
    <source>
        <dbReference type="ARBA" id="ARBA00023163"/>
    </source>
</evidence>
<dbReference type="InterPro" id="IPR036634">
    <property type="entry name" value="PRD_sf"/>
</dbReference>
<accession>A0A2I1A4Y5</accession>
<dbReference type="Pfam" id="PF05043">
    <property type="entry name" value="Mga"/>
    <property type="match status" value="1"/>
</dbReference>
<proteinExistence type="predicted"/>
<keyword evidence="3" id="KW-0010">Activator</keyword>
<dbReference type="InterPro" id="IPR002178">
    <property type="entry name" value="PTS_EIIA_type-2_dom"/>
</dbReference>
<dbReference type="Gene3D" id="1.10.1790.10">
    <property type="entry name" value="PRD domain"/>
    <property type="match status" value="1"/>
</dbReference>
<dbReference type="Proteomes" id="UP000239650">
    <property type="component" value="Unassembled WGS sequence"/>
</dbReference>
<dbReference type="Pfam" id="PF00359">
    <property type="entry name" value="PTS_EIIA_2"/>
    <property type="match status" value="1"/>
</dbReference>
<dbReference type="InterPro" id="IPR050661">
    <property type="entry name" value="BglG_antiterminators"/>
</dbReference>
<reference evidence="5 6" key="1">
    <citation type="submission" date="2018-02" db="EMBL/GenBank/DDBJ databases">
        <authorList>
            <person name="Rodrigo-Torres L."/>
            <person name="Arahal R. D."/>
            <person name="Lucena T."/>
        </authorList>
    </citation>
    <scope>NUCLEOTIDE SEQUENCE [LARGE SCALE GENOMIC DNA]</scope>
    <source>
        <strain evidence="5 6">CECT 9267</strain>
    </source>
</reference>
<dbReference type="PANTHER" id="PTHR30185:SF13">
    <property type="entry name" value="LICABCH OPERON REGULATOR-RELATED"/>
    <property type="match status" value="1"/>
</dbReference>
<dbReference type="AlphaFoldDB" id="A0A2I1A4Y5"/>
<dbReference type="InterPro" id="IPR036388">
    <property type="entry name" value="WH-like_DNA-bd_sf"/>
</dbReference>
<dbReference type="PROSITE" id="PS51372">
    <property type="entry name" value="PRD_2"/>
    <property type="match status" value="1"/>
</dbReference>
<evidence type="ECO:0000313" key="5">
    <source>
        <dbReference type="EMBL" id="SPE23069.1"/>
    </source>
</evidence>
<evidence type="ECO:0000256" key="1">
    <source>
        <dbReference type="ARBA" id="ARBA00022737"/>
    </source>
</evidence>
<evidence type="ECO:0000256" key="3">
    <source>
        <dbReference type="ARBA" id="ARBA00023159"/>
    </source>
</evidence>
<sequence>MMRSYMILKALFNTKDYLPITFFMEQLEVSKRTVQSEFAYLKKVSDKHGYLIHIAYGKGYFIEVIDKVAFTQFLDSLTPDDIVTSGEQLISDVLSILLTSTTEYVVVSELSESLGISRSLLYSEMKTISNYLNSYNLKLIRKSHYGICIKGEARYVRQLMLDLYLRGDNQFKELTDEKVGQFEEYERLVEDCIRNNNLRIGYYEFQVLIGWLKIFIIFSANRQFSTSENNGVINPESDKVLRHFDIILLQLQERFKVIVTMQDIDEFNYFIQKSVQKNNRIDNHLSQKVFKNELLEFFSAVDVKNRTDYSKDHEFLEQITTHLLFLIDRIDQKITYKNPLLLELCIRYPMVFDIVLKFSTFLKTKFGYDISNDELGFIAVHFLNHTEKEKNKRINQYERIAVICTTGGGVSNLVRTQIMEIFPRAVVKAFSFWEEQDLATFKPDLIFSVVPLKRAPKVPTIYIKELLSNRDIKNIKQVLFLDNPPRSDNTQIDYSQDYLSLLKPNLFSVETIQNYDVLIKKMAEKMMSKGYADDNFQKNVVLREQYMSTVYNNGIAMPHPIEMKGKQSAIAVSVVKPELRVGKRVVRLVFMVCLAKEDFHFYSNISNGLFQLMQDNHKISDIYHKPDLQRIINIFKEMEG</sequence>
<evidence type="ECO:0000256" key="2">
    <source>
        <dbReference type="ARBA" id="ARBA00023015"/>
    </source>
</evidence>
<organism evidence="5 6">
    <name type="scientific">Latilactobacillus sakei</name>
    <name type="common">Lactobacillus sakei</name>
    <dbReference type="NCBI Taxonomy" id="1599"/>
    <lineage>
        <taxon>Bacteria</taxon>
        <taxon>Bacillati</taxon>
        <taxon>Bacillota</taxon>
        <taxon>Bacilli</taxon>
        <taxon>Lactobacillales</taxon>
        <taxon>Lactobacillaceae</taxon>
        <taxon>Latilactobacillus</taxon>
    </lineage>
</organism>
<dbReference type="RefSeq" id="WP_016265816.1">
    <property type="nucleotide sequence ID" value="NZ_CAKMCP010000008.1"/>
</dbReference>